<feature type="region of interest" description="Disordered" evidence="1">
    <location>
        <begin position="612"/>
        <end position="654"/>
    </location>
</feature>
<feature type="region of interest" description="Disordered" evidence="1">
    <location>
        <begin position="300"/>
        <end position="346"/>
    </location>
</feature>
<dbReference type="EMBL" id="CDMZ01000337">
    <property type="protein sequence ID" value="CEM12070.1"/>
    <property type="molecule type" value="Genomic_DNA"/>
</dbReference>
<gene>
    <name evidence="2" type="ORF">Cvel_16755</name>
</gene>
<feature type="compositionally biased region" description="Basic and acidic residues" evidence="1">
    <location>
        <begin position="707"/>
        <end position="719"/>
    </location>
</feature>
<dbReference type="PANTHER" id="PTHR32258:SF28">
    <property type="entry name" value="PROTEIN NETWORKED 3A-RELATED"/>
    <property type="match status" value="1"/>
</dbReference>
<reference evidence="2" key="1">
    <citation type="submission" date="2014-11" db="EMBL/GenBank/DDBJ databases">
        <authorList>
            <person name="Otto D Thomas"/>
            <person name="Naeem Raeece"/>
        </authorList>
    </citation>
    <scope>NUCLEOTIDE SEQUENCE</scope>
</reference>
<sequence>MSEEQPSSSPSSSSSSAIIDLPHASAAAGVYTHSDLAAAAGTYTTDQAAASYMSYCTNPSGFVPADGAAAASQHPPRPYPIITVESTGPTSEYLPQAPPTSHVMIPPPGLALPPGLAPPPGFHPPLGYPQAVAQVQQPDPTYIQPPQQQPSRMTMRSQPLPMFAFDKTIDGEMEHWRRLHDIQRYDEGEPLEYILSDLVPQCVWDEDKVQRGEAVDRNEDRDSTPDSRYTSTERATRRERRRALSRERSLAAQNWKLSGAPNELTGNLHHALMERRRQQTEEREKFIANDDRSKMEQAKEAWQLIKDSDSKESHTWRNPNANDGRWNPAHDRAPLPTDRPSDEAVKYGRFPKSSTFRAQMEFLAARDLCKDSSISAEKGREAVGEVLGGETKSVSSGGIAEAEQSVEVLVEESKPLLVHLVKEIQSRTRRKLAESDNLLTDLSSRVDSLMPQLASYIARCKGLIRVLLSDRERYLEEKERRQKGGKGGNANAEVDVDLLSVHGDIRSFLGLLDLESALRRDERGEMKELERAVREFEGSPMNSSGVSSSSKPNATRDVQAELLQESLRAEKERREKTEEEVTVSVERVQQQHAAEVARLEQQQAESSTRLAELQEEVEMERERAETVCQDRKRVEEEKEEARAAVQKEREEKAELQNRLTAAEQSVTHFAQAEQRLLERHAQVATEFSELKQAADRSVQILEQREEELRKEKAEGRETGRLAALSAQSAREHKAEAIRLRSQVQALTEELQTSASTAALSEDLEKEKRKSESLQQALTQAEAERDTSHVERQQVLSALAEEKERREREREELVSRLSAAEKKNKEYVQKNQQLLESEERLEKEAADMRAAREELEKKERELKEETVRFQQEKEEAEAAVRGGRKGKEQPRNLLSGAKRAGHKPVRAQPTFVVRPMIPRRPLRGLRPVNQRGPCAFSPLLRAPTGARPFVLPPGTALPVPPHPLVGPAAVPRRTGPPLPGMGAPPRVVIAPRWW</sequence>
<feature type="region of interest" description="Disordered" evidence="1">
    <location>
        <begin position="707"/>
        <end position="727"/>
    </location>
</feature>
<evidence type="ECO:0000313" key="2">
    <source>
        <dbReference type="EMBL" id="CEM12070.1"/>
    </source>
</evidence>
<dbReference type="VEuPathDB" id="CryptoDB:Cvel_16755"/>
<feature type="compositionally biased region" description="Basic and acidic residues" evidence="1">
    <location>
        <begin position="620"/>
        <end position="654"/>
    </location>
</feature>
<dbReference type="AlphaFoldDB" id="A0A0G4FGU7"/>
<feature type="compositionally biased region" description="Basic and acidic residues" evidence="1">
    <location>
        <begin position="762"/>
        <end position="771"/>
    </location>
</feature>
<name>A0A0G4FGU7_9ALVE</name>
<dbReference type="InterPro" id="IPR051861">
    <property type="entry name" value="NET_actin-binding_domain"/>
</dbReference>
<organism evidence="2">
    <name type="scientific">Chromera velia CCMP2878</name>
    <dbReference type="NCBI Taxonomy" id="1169474"/>
    <lineage>
        <taxon>Eukaryota</taxon>
        <taxon>Sar</taxon>
        <taxon>Alveolata</taxon>
        <taxon>Colpodellida</taxon>
        <taxon>Chromeraceae</taxon>
        <taxon>Chromera</taxon>
    </lineage>
</organism>
<feature type="region of interest" description="Disordered" evidence="1">
    <location>
        <begin position="532"/>
        <end position="556"/>
    </location>
</feature>
<accession>A0A0G4FGU7</accession>
<feature type="region of interest" description="Disordered" evidence="1">
    <location>
        <begin position="865"/>
        <end position="890"/>
    </location>
</feature>
<protein>
    <submittedName>
        <fullName evidence="2">Uncharacterized protein</fullName>
    </submittedName>
</protein>
<feature type="compositionally biased region" description="Basic and acidic residues" evidence="1">
    <location>
        <begin position="799"/>
        <end position="814"/>
    </location>
</feature>
<feature type="compositionally biased region" description="Basic and acidic residues" evidence="1">
    <location>
        <begin position="306"/>
        <end position="315"/>
    </location>
</feature>
<proteinExistence type="predicted"/>
<feature type="region of interest" description="Disordered" evidence="1">
    <location>
        <begin position="210"/>
        <end position="248"/>
    </location>
</feature>
<feature type="compositionally biased region" description="Basic and acidic residues" evidence="1">
    <location>
        <begin position="210"/>
        <end position="225"/>
    </location>
</feature>
<feature type="compositionally biased region" description="Low complexity" evidence="1">
    <location>
        <begin position="539"/>
        <end position="550"/>
    </location>
</feature>
<feature type="compositionally biased region" description="Basic and acidic residues" evidence="1">
    <location>
        <begin position="865"/>
        <end position="877"/>
    </location>
</feature>
<evidence type="ECO:0000256" key="1">
    <source>
        <dbReference type="SAM" id="MobiDB-lite"/>
    </source>
</evidence>
<feature type="compositionally biased region" description="Basic and acidic residues" evidence="1">
    <location>
        <begin position="328"/>
        <end position="346"/>
    </location>
</feature>
<dbReference type="PANTHER" id="PTHR32258">
    <property type="entry name" value="PROTEIN NETWORKED 4A"/>
    <property type="match status" value="1"/>
</dbReference>
<feature type="region of interest" description="Disordered" evidence="1">
    <location>
        <begin position="751"/>
        <end position="814"/>
    </location>
</feature>
<feature type="compositionally biased region" description="Basic and acidic residues" evidence="1">
    <location>
        <begin position="781"/>
        <end position="791"/>
    </location>
</feature>